<proteinExistence type="predicted"/>
<dbReference type="Pfam" id="PF13384">
    <property type="entry name" value="HTH_23"/>
    <property type="match status" value="1"/>
</dbReference>
<accession>A0A917GHU5</accession>
<evidence type="ECO:0000313" key="2">
    <source>
        <dbReference type="Proteomes" id="UP000627715"/>
    </source>
</evidence>
<comment type="caution">
    <text evidence="1">The sequence shown here is derived from an EMBL/GenBank/DDBJ whole genome shotgun (WGS) entry which is preliminary data.</text>
</comment>
<name>A0A917GHU5_9GAMM</name>
<keyword evidence="2" id="KW-1185">Reference proteome</keyword>
<reference evidence="1" key="2">
    <citation type="submission" date="2020-09" db="EMBL/GenBank/DDBJ databases">
        <authorList>
            <person name="Sun Q."/>
            <person name="Zhou Y."/>
        </authorList>
    </citation>
    <scope>NUCLEOTIDE SEQUENCE</scope>
    <source>
        <strain evidence="1">CGMCC 1.15425</strain>
    </source>
</reference>
<protein>
    <submittedName>
        <fullName evidence="1">Uncharacterized protein</fullName>
    </submittedName>
</protein>
<organism evidence="1 2">
    <name type="scientific">Pseudohongiella nitratireducens</name>
    <dbReference type="NCBI Taxonomy" id="1768907"/>
    <lineage>
        <taxon>Bacteria</taxon>
        <taxon>Pseudomonadati</taxon>
        <taxon>Pseudomonadota</taxon>
        <taxon>Gammaproteobacteria</taxon>
        <taxon>Pseudomonadales</taxon>
        <taxon>Pseudohongiellaceae</taxon>
        <taxon>Pseudohongiella</taxon>
    </lineage>
</organism>
<dbReference type="EMBL" id="BMIY01000001">
    <property type="protein sequence ID" value="GGG46960.1"/>
    <property type="molecule type" value="Genomic_DNA"/>
</dbReference>
<evidence type="ECO:0000313" key="1">
    <source>
        <dbReference type="EMBL" id="GGG46960.1"/>
    </source>
</evidence>
<dbReference type="AlphaFoldDB" id="A0A917GHU5"/>
<dbReference type="RefSeq" id="WP_157885623.1">
    <property type="nucleotide sequence ID" value="NZ_BMIY01000001.1"/>
</dbReference>
<reference evidence="1" key="1">
    <citation type="journal article" date="2014" name="Int. J. Syst. Evol. Microbiol.">
        <title>Complete genome sequence of Corynebacterium casei LMG S-19264T (=DSM 44701T), isolated from a smear-ripened cheese.</title>
        <authorList>
            <consortium name="US DOE Joint Genome Institute (JGI-PGF)"/>
            <person name="Walter F."/>
            <person name="Albersmeier A."/>
            <person name="Kalinowski J."/>
            <person name="Ruckert C."/>
        </authorList>
    </citation>
    <scope>NUCLEOTIDE SEQUENCE</scope>
    <source>
        <strain evidence="1">CGMCC 1.15425</strain>
    </source>
</reference>
<gene>
    <name evidence="1" type="ORF">GCM10011403_00080</name>
</gene>
<dbReference type="InterPro" id="IPR009057">
    <property type="entry name" value="Homeodomain-like_sf"/>
</dbReference>
<dbReference type="Proteomes" id="UP000627715">
    <property type="component" value="Unassembled WGS sequence"/>
</dbReference>
<dbReference type="Gene3D" id="3.40.960.10">
    <property type="entry name" value="VSR Endonuclease"/>
    <property type="match status" value="1"/>
</dbReference>
<sequence length="517" mass="57295">MCSFANLATKDFRPLFGISVITPAAITTVIRLDLSDSSKPSGVEDNTSNIKKNHDNLYIIYNKYNKIQKYNSKAAIESVDNLYVGKTDFEGIEMSSSENKMRLLASAISEANSPALVRDLSAIKDLASASSKSAVARKYSMGIKRLIELENTFKKSGIAGIYNFPRKSASVPALKAPLICLSPSEKKELRDIVMSKAHGRYRLRAEIVIASSEMHSCRSVGKQVGCDHKTVLRTLSKFAKQGLEGLKDAKTGCVPGQAAQTRLRILAERARLDSLGKTCTDEEVAKSLGLSPSYVQLLSGGLQCRSRRSRLTQLRLEKSAMEVNRTVADLLDLPLTVDSRIRVVCQFCLKSVEIKASTLVYSKGRCPCNARKKRGLHRTENAVIEEVQRLTGIVFERNVRPDFLYQHTGMRLEADGLCMNKKVVIEYQGEQHFHTARIRGISAEAAQKCHDRTVKNDRLKREACQANGFTYVEIGPLNPRNTRELREACIAALKKVGIRIRRPGLAGLDRTESGTIS</sequence>
<dbReference type="SUPFAM" id="SSF46689">
    <property type="entry name" value="Homeodomain-like"/>
    <property type="match status" value="1"/>
</dbReference>